<proteinExistence type="predicted"/>
<evidence type="ECO:0000256" key="1">
    <source>
        <dbReference type="SAM" id="MobiDB-lite"/>
    </source>
</evidence>
<evidence type="ECO:0000313" key="3">
    <source>
        <dbReference type="Proteomes" id="UP000422989"/>
    </source>
</evidence>
<protein>
    <submittedName>
        <fullName evidence="2">Uncharacterized protein</fullName>
    </submittedName>
</protein>
<feature type="region of interest" description="Disordered" evidence="1">
    <location>
        <begin position="1"/>
        <end position="25"/>
    </location>
</feature>
<dbReference type="EMBL" id="CP032550">
    <property type="protein sequence ID" value="QGU26981.1"/>
    <property type="molecule type" value="Genomic_DNA"/>
</dbReference>
<evidence type="ECO:0000313" key="2">
    <source>
        <dbReference type="EMBL" id="QGU26981.1"/>
    </source>
</evidence>
<name>A0A6I6E5H4_9MICO</name>
<reference evidence="2 3" key="1">
    <citation type="submission" date="2018-09" db="EMBL/GenBank/DDBJ databases">
        <title>Whole genome sequencing of Microbacterium oryzae strain MB-10T.</title>
        <authorList>
            <person name="Das S.K."/>
        </authorList>
    </citation>
    <scope>NUCLEOTIDE SEQUENCE [LARGE SCALE GENOMIC DNA]</scope>
    <source>
        <strain evidence="2 3">MB-10</strain>
    </source>
</reference>
<gene>
    <name evidence="2" type="ORF">D7D94_04345</name>
</gene>
<accession>A0A6I6E5H4</accession>
<dbReference type="AlphaFoldDB" id="A0A6I6E5H4"/>
<keyword evidence="3" id="KW-1185">Reference proteome</keyword>
<sequence length="91" mass="10190">MNTIHLSVSAHPPQPGVLSALPARTPRTSPADRLAMWLGLRLLLWSTRPIDQAEVQRLHERRRVAAAARAEHDAALSRSAARYGIHWTNIR</sequence>
<dbReference type="RefSeq" id="WP_156241474.1">
    <property type="nucleotide sequence ID" value="NZ_BAAAZL010000002.1"/>
</dbReference>
<dbReference type="Proteomes" id="UP000422989">
    <property type="component" value="Chromosome"/>
</dbReference>
<organism evidence="2 3">
    <name type="scientific">Microbacterium oryzae</name>
    <dbReference type="NCBI Taxonomy" id="743009"/>
    <lineage>
        <taxon>Bacteria</taxon>
        <taxon>Bacillati</taxon>
        <taxon>Actinomycetota</taxon>
        <taxon>Actinomycetes</taxon>
        <taxon>Micrococcales</taxon>
        <taxon>Microbacteriaceae</taxon>
        <taxon>Microbacterium</taxon>
    </lineage>
</organism>
<dbReference type="KEGG" id="moj:D7D94_04345"/>